<feature type="domain" description="Protein kinase" evidence="5">
    <location>
        <begin position="30"/>
        <end position="291"/>
    </location>
</feature>
<name>A0ABX5XZ77_9BACT</name>
<dbReference type="PROSITE" id="PS50011">
    <property type="entry name" value="PROTEIN_KINASE_DOM"/>
    <property type="match status" value="1"/>
</dbReference>
<proteinExistence type="predicted"/>
<dbReference type="InterPro" id="IPR011009">
    <property type="entry name" value="Kinase-like_dom_sf"/>
</dbReference>
<keyword evidence="3 6" id="KW-0418">Kinase</keyword>
<keyword evidence="4" id="KW-0067">ATP-binding</keyword>
<dbReference type="Gene3D" id="1.10.510.10">
    <property type="entry name" value="Transferase(Phosphotransferase) domain 1"/>
    <property type="match status" value="1"/>
</dbReference>
<evidence type="ECO:0000256" key="2">
    <source>
        <dbReference type="ARBA" id="ARBA00022741"/>
    </source>
</evidence>
<keyword evidence="7" id="KW-1185">Reference proteome</keyword>
<evidence type="ECO:0000256" key="1">
    <source>
        <dbReference type="ARBA" id="ARBA00022679"/>
    </source>
</evidence>
<dbReference type="InterPro" id="IPR000719">
    <property type="entry name" value="Prot_kinase_dom"/>
</dbReference>
<dbReference type="EMBL" id="CP036432">
    <property type="protein sequence ID" value="QDV86822.1"/>
    <property type="molecule type" value="Genomic_DNA"/>
</dbReference>
<dbReference type="PANTHER" id="PTHR43289">
    <property type="entry name" value="MITOGEN-ACTIVATED PROTEIN KINASE KINASE KINASE 20-RELATED"/>
    <property type="match status" value="1"/>
</dbReference>
<accession>A0ABX5XZ77</accession>
<organism evidence="6 7">
    <name type="scientific">Stieleria magnilauensis</name>
    <dbReference type="NCBI Taxonomy" id="2527963"/>
    <lineage>
        <taxon>Bacteria</taxon>
        <taxon>Pseudomonadati</taxon>
        <taxon>Planctomycetota</taxon>
        <taxon>Planctomycetia</taxon>
        <taxon>Pirellulales</taxon>
        <taxon>Pirellulaceae</taxon>
        <taxon>Stieleria</taxon>
    </lineage>
</organism>
<dbReference type="CDD" id="cd14014">
    <property type="entry name" value="STKc_PknB_like"/>
    <property type="match status" value="1"/>
</dbReference>
<evidence type="ECO:0000256" key="4">
    <source>
        <dbReference type="ARBA" id="ARBA00022840"/>
    </source>
</evidence>
<dbReference type="SUPFAM" id="SSF56112">
    <property type="entry name" value="Protein kinase-like (PK-like)"/>
    <property type="match status" value="1"/>
</dbReference>
<evidence type="ECO:0000256" key="3">
    <source>
        <dbReference type="ARBA" id="ARBA00022777"/>
    </source>
</evidence>
<protein>
    <submittedName>
        <fullName evidence="6">Serine/threonine-protein kinase PknA</fullName>
        <ecNumber evidence="6">2.7.11.1</ecNumber>
    </submittedName>
</protein>
<evidence type="ECO:0000313" key="6">
    <source>
        <dbReference type="EMBL" id="QDV86822.1"/>
    </source>
</evidence>
<keyword evidence="2" id="KW-0547">Nucleotide-binding</keyword>
<sequence length="566" mass="62816">MLWILSVASQLSTHCTIHCTMPRSRLGPLAIETKLGDHPSTSSVWRAIHVQLKKSIAVKIFSAPFGGTPEARRLLADEWEHLKTLSHPGIAKCYGGGFEETDAYLAYELIDGETLSSQIERTGRLSWENVLEIAQGIADALEYLHGQGVVHGAICPDKIIVAGFAPVLLDLRTDRFGSPFRTARPPSVDQVARQPPESVAAAVGNSVPPPQPSADLYALGVLLYQAITGRLPISGETMQEVRENVQHEQPPTPASIVLQCPVWFDKLIMRLLEKDPANRPPSATAVKMALVEVRKRSLSRTSVAEHTSSGFSPLQVTNQQDKDEARTLLGRGVIDLNAIEEEDEVPDNTVWHDQPWFLLGGLVLLLMLLAYVAWPASEQSLRERAERLIAMDTRKALAEAEDEPLRELLVRFPDGPHAEWAQQQIDVINVKQFLHQLSVKIKNNLPMKNQGELLHKQAQEYSANGDFAKAIDMYHSMVTVLGDDPEYETAVNAARFQIAILETKSAEESDAAKIVQARLDEADVLLSENQVVEARKIWYSLVELYGDNSDLKPLIDIAQQRLMENK</sequence>
<dbReference type="GO" id="GO:0004674">
    <property type="term" value="F:protein serine/threonine kinase activity"/>
    <property type="evidence" value="ECO:0007669"/>
    <property type="project" value="UniProtKB-EC"/>
</dbReference>
<reference evidence="6 7" key="1">
    <citation type="submission" date="2019-02" db="EMBL/GenBank/DDBJ databases">
        <title>Deep-cultivation of Planctomycetes and their phenomic and genomic characterization uncovers novel biology.</title>
        <authorList>
            <person name="Wiegand S."/>
            <person name="Jogler M."/>
            <person name="Boedeker C."/>
            <person name="Pinto D."/>
            <person name="Vollmers J."/>
            <person name="Rivas-Marin E."/>
            <person name="Kohn T."/>
            <person name="Peeters S.H."/>
            <person name="Heuer A."/>
            <person name="Rast P."/>
            <person name="Oberbeckmann S."/>
            <person name="Bunk B."/>
            <person name="Jeske O."/>
            <person name="Meyerdierks A."/>
            <person name="Storesund J.E."/>
            <person name="Kallscheuer N."/>
            <person name="Luecker S."/>
            <person name="Lage O.M."/>
            <person name="Pohl T."/>
            <person name="Merkel B.J."/>
            <person name="Hornburger P."/>
            <person name="Mueller R.-W."/>
            <person name="Bruemmer F."/>
            <person name="Labrenz M."/>
            <person name="Spormann A.M."/>
            <person name="Op den Camp H."/>
            <person name="Overmann J."/>
            <person name="Amann R."/>
            <person name="Jetten M.S.M."/>
            <person name="Mascher T."/>
            <person name="Medema M.H."/>
            <person name="Devos D.P."/>
            <person name="Kaster A.-K."/>
            <person name="Ovreas L."/>
            <person name="Rohde M."/>
            <person name="Galperin M.Y."/>
            <person name="Jogler C."/>
        </authorList>
    </citation>
    <scope>NUCLEOTIDE SEQUENCE [LARGE SCALE GENOMIC DNA]</scope>
    <source>
        <strain evidence="6 7">TBK1r</strain>
    </source>
</reference>
<dbReference type="Pfam" id="PF00069">
    <property type="entry name" value="Pkinase"/>
    <property type="match status" value="1"/>
</dbReference>
<evidence type="ECO:0000259" key="5">
    <source>
        <dbReference type="PROSITE" id="PS50011"/>
    </source>
</evidence>
<keyword evidence="1 6" id="KW-0808">Transferase</keyword>
<dbReference type="EC" id="2.7.11.1" evidence="6"/>
<dbReference type="Gene3D" id="3.30.200.20">
    <property type="entry name" value="Phosphorylase Kinase, domain 1"/>
    <property type="match status" value="1"/>
</dbReference>
<dbReference type="Proteomes" id="UP000318081">
    <property type="component" value="Chromosome"/>
</dbReference>
<evidence type="ECO:0000313" key="7">
    <source>
        <dbReference type="Proteomes" id="UP000318081"/>
    </source>
</evidence>
<gene>
    <name evidence="6" type="primary">pknA_2</name>
    <name evidence="6" type="ORF">TBK1r_58470</name>
</gene>
<dbReference type="PANTHER" id="PTHR43289:SF34">
    <property type="entry name" value="SERINE_THREONINE-PROTEIN KINASE YBDM-RELATED"/>
    <property type="match status" value="1"/>
</dbReference>